<feature type="repeat" description="WD" evidence="3">
    <location>
        <begin position="151"/>
        <end position="193"/>
    </location>
</feature>
<protein>
    <recommendedName>
        <fullName evidence="8">WD40 repeat-like protein</fullName>
    </recommendedName>
</protein>
<evidence type="ECO:0000313" key="6">
    <source>
        <dbReference type="EMBL" id="KAJ3261111.1"/>
    </source>
</evidence>
<feature type="compositionally biased region" description="Basic and acidic residues" evidence="5">
    <location>
        <begin position="780"/>
        <end position="790"/>
    </location>
</feature>
<dbReference type="Gene3D" id="2.130.10.10">
    <property type="entry name" value="YVTN repeat-like/Quinoprotein amine dehydrogenase"/>
    <property type="match status" value="1"/>
</dbReference>
<evidence type="ECO:0000256" key="5">
    <source>
        <dbReference type="SAM" id="MobiDB-lite"/>
    </source>
</evidence>
<keyword evidence="4" id="KW-0175">Coiled coil</keyword>
<dbReference type="InterPro" id="IPR036322">
    <property type="entry name" value="WD40_repeat_dom_sf"/>
</dbReference>
<evidence type="ECO:0000256" key="3">
    <source>
        <dbReference type="PROSITE-ProRule" id="PRU00221"/>
    </source>
</evidence>
<proteinExistence type="predicted"/>
<dbReference type="PANTHER" id="PTHR19848:SF8">
    <property type="entry name" value="F-BOX AND WD REPEAT DOMAIN CONTAINING 7"/>
    <property type="match status" value="1"/>
</dbReference>
<dbReference type="PROSITE" id="PS50082">
    <property type="entry name" value="WD_REPEATS_2"/>
    <property type="match status" value="5"/>
</dbReference>
<gene>
    <name evidence="6" type="ORF">HK103_006420</name>
</gene>
<feature type="repeat" description="WD" evidence="3">
    <location>
        <begin position="275"/>
        <end position="317"/>
    </location>
</feature>
<feature type="region of interest" description="Disordered" evidence="5">
    <location>
        <begin position="710"/>
        <end position="737"/>
    </location>
</feature>
<dbReference type="InterPro" id="IPR019775">
    <property type="entry name" value="WD40_repeat_CS"/>
</dbReference>
<evidence type="ECO:0008006" key="8">
    <source>
        <dbReference type="Google" id="ProtNLM"/>
    </source>
</evidence>
<feature type="region of interest" description="Disordered" evidence="5">
    <location>
        <begin position="664"/>
        <end position="692"/>
    </location>
</feature>
<evidence type="ECO:0000256" key="1">
    <source>
        <dbReference type="ARBA" id="ARBA00022574"/>
    </source>
</evidence>
<feature type="repeat" description="WD" evidence="3">
    <location>
        <begin position="110"/>
        <end position="150"/>
    </location>
</feature>
<dbReference type="Proteomes" id="UP001210925">
    <property type="component" value="Unassembled WGS sequence"/>
</dbReference>
<dbReference type="PRINTS" id="PR00320">
    <property type="entry name" value="GPROTEINBRPT"/>
</dbReference>
<evidence type="ECO:0000256" key="2">
    <source>
        <dbReference type="ARBA" id="ARBA00022737"/>
    </source>
</evidence>
<feature type="compositionally biased region" description="Low complexity" evidence="5">
    <location>
        <begin position="715"/>
        <end position="733"/>
    </location>
</feature>
<dbReference type="SMART" id="SM00320">
    <property type="entry name" value="WD40"/>
    <property type="match status" value="6"/>
</dbReference>
<dbReference type="InterPro" id="IPR020472">
    <property type="entry name" value="WD40_PAC1"/>
</dbReference>
<feature type="region of interest" description="Disordered" evidence="5">
    <location>
        <begin position="753"/>
        <end position="800"/>
    </location>
</feature>
<feature type="coiled-coil region" evidence="4">
    <location>
        <begin position="353"/>
        <end position="432"/>
    </location>
</feature>
<keyword evidence="1 3" id="KW-0853">WD repeat</keyword>
<dbReference type="InterPro" id="IPR001680">
    <property type="entry name" value="WD40_rpt"/>
</dbReference>
<dbReference type="PROSITE" id="PS00678">
    <property type="entry name" value="WD_REPEATS_1"/>
    <property type="match status" value="2"/>
</dbReference>
<evidence type="ECO:0000256" key="4">
    <source>
        <dbReference type="SAM" id="Coils"/>
    </source>
</evidence>
<evidence type="ECO:0000313" key="7">
    <source>
        <dbReference type="Proteomes" id="UP001210925"/>
    </source>
</evidence>
<keyword evidence="7" id="KW-1185">Reference proteome</keyword>
<dbReference type="SUPFAM" id="SSF50978">
    <property type="entry name" value="WD40 repeat-like"/>
    <property type="match status" value="1"/>
</dbReference>
<dbReference type="PROSITE" id="PS50294">
    <property type="entry name" value="WD_REPEATS_REGION"/>
    <property type="match status" value="3"/>
</dbReference>
<dbReference type="InterPro" id="IPR015943">
    <property type="entry name" value="WD40/YVTN_repeat-like_dom_sf"/>
</dbReference>
<sequence length="800" mass="88464">MNDADSISGSSTIEQKIKFKAAAKKFKNYTTKEESPLYCVAATGSHIYAGDSVGVIYEWNISEDAPSRLLVGHSKKVTNIVVGKTTLFSTSEDASVKIWDLTTGTCARTIMGHSGSVLSICLNYQGKLFTGGQDKTINEWDPRTGRRKWIMTGSKGSILCLASSITCPDRLFSGGNDNIVRSWDTSSGRCIQTFEGHEGAVLSIAINDGFLYSAGRDGVIHMWHSSDGSLLQSFAPDDFSAITSIIFIDKVLYSANESMVITQWDTQEQIALATYKGHTGPVLALSALENGTSQLISCSTDSSVKVWKTDGQNIAQSFPRPTSNAFYARPASVSGSQFKRNSSQSIVSDAESHHSLQEQLQKAQEIINKQERNKLRLKGELSGTKSELNLLKNELAEVKRQLALKNSLSEELEAAKEMLINYNNELQNAQEAYHSSLHYMFRNCDTQLKRSAFEISSVYKLINGEYGAMVGKSRKEQKIIPDRVWEFDSDWDSDCDIPEDKCWWRKASKSGKKLKNISSAYFIPTIETEKTEEQVIPDLSPVEPQPVLKQFKLSAKKSLSNLFMGRLFGAEETKKEVQQPQLPTPAMAEPQFISQEIDEISPVADLKIKYKKHDSDAQKKRHSTMAILVSTTESKPIRINRNSMIVGHASPNFGGWLNPIGKSQSPVPEELSPMAGSPAYSTSDSLGRSKRHSVKVNTAEVYRFENAEALDFRNTPQSPQSQFSTSPTSPISIDDVDEEDFGGQTIARLGRVSNANRNGKIRPISVHAKPTIVTPPVSDSDEKPSAKPERASWLSWMSSK</sequence>
<dbReference type="Pfam" id="PF00400">
    <property type="entry name" value="WD40"/>
    <property type="match status" value="5"/>
</dbReference>
<dbReference type="CDD" id="cd00200">
    <property type="entry name" value="WD40"/>
    <property type="match status" value="1"/>
</dbReference>
<feature type="repeat" description="WD" evidence="3">
    <location>
        <begin position="70"/>
        <end position="109"/>
    </location>
</feature>
<accession>A0AAD5UPN1</accession>
<feature type="repeat" description="WD" evidence="3">
    <location>
        <begin position="194"/>
        <end position="233"/>
    </location>
</feature>
<name>A0AAD5UPN1_9FUNG</name>
<dbReference type="EMBL" id="JADGKB010000007">
    <property type="protein sequence ID" value="KAJ3261111.1"/>
    <property type="molecule type" value="Genomic_DNA"/>
</dbReference>
<reference evidence="6" key="1">
    <citation type="submission" date="2020-05" db="EMBL/GenBank/DDBJ databases">
        <title>Phylogenomic resolution of chytrid fungi.</title>
        <authorList>
            <person name="Stajich J.E."/>
            <person name="Amses K."/>
            <person name="Simmons R."/>
            <person name="Seto K."/>
            <person name="Myers J."/>
            <person name="Bonds A."/>
            <person name="Quandt C.A."/>
            <person name="Barry K."/>
            <person name="Liu P."/>
            <person name="Grigoriev I."/>
            <person name="Longcore J.E."/>
            <person name="James T.Y."/>
        </authorList>
    </citation>
    <scope>NUCLEOTIDE SEQUENCE</scope>
    <source>
        <strain evidence="6">PLAUS21</strain>
    </source>
</reference>
<keyword evidence="2" id="KW-0677">Repeat</keyword>
<dbReference type="PANTHER" id="PTHR19848">
    <property type="entry name" value="WD40 REPEAT PROTEIN"/>
    <property type="match status" value="1"/>
</dbReference>
<comment type="caution">
    <text evidence="6">The sequence shown here is derived from an EMBL/GenBank/DDBJ whole genome shotgun (WGS) entry which is preliminary data.</text>
</comment>
<dbReference type="AlphaFoldDB" id="A0AAD5UPN1"/>
<organism evidence="6 7">
    <name type="scientific">Boothiomyces macroporosus</name>
    <dbReference type="NCBI Taxonomy" id="261099"/>
    <lineage>
        <taxon>Eukaryota</taxon>
        <taxon>Fungi</taxon>
        <taxon>Fungi incertae sedis</taxon>
        <taxon>Chytridiomycota</taxon>
        <taxon>Chytridiomycota incertae sedis</taxon>
        <taxon>Chytridiomycetes</taxon>
        <taxon>Rhizophydiales</taxon>
        <taxon>Terramycetaceae</taxon>
        <taxon>Boothiomyces</taxon>
    </lineage>
</organism>